<protein>
    <recommendedName>
        <fullName evidence="3">Methyltransferase domain-containing protein</fullName>
    </recommendedName>
</protein>
<dbReference type="InterPro" id="IPR029063">
    <property type="entry name" value="SAM-dependent_MTases_sf"/>
</dbReference>
<keyword evidence="2" id="KW-1185">Reference proteome</keyword>
<dbReference type="CDD" id="cd02440">
    <property type="entry name" value="AdoMet_MTases"/>
    <property type="match status" value="1"/>
</dbReference>
<gene>
    <name evidence="1" type="ORF">BDY21DRAFT_340484</name>
</gene>
<dbReference type="Gene3D" id="3.40.50.150">
    <property type="entry name" value="Vaccinia Virus protein VP39"/>
    <property type="match status" value="1"/>
</dbReference>
<reference evidence="1" key="1">
    <citation type="journal article" date="2020" name="Stud. Mycol.">
        <title>101 Dothideomycetes genomes: a test case for predicting lifestyles and emergence of pathogens.</title>
        <authorList>
            <person name="Haridas S."/>
            <person name="Albert R."/>
            <person name="Binder M."/>
            <person name="Bloem J."/>
            <person name="Labutti K."/>
            <person name="Salamov A."/>
            <person name="Andreopoulos B."/>
            <person name="Baker S."/>
            <person name="Barry K."/>
            <person name="Bills G."/>
            <person name="Bluhm B."/>
            <person name="Cannon C."/>
            <person name="Castanera R."/>
            <person name="Culley D."/>
            <person name="Daum C."/>
            <person name="Ezra D."/>
            <person name="Gonzalez J."/>
            <person name="Henrissat B."/>
            <person name="Kuo A."/>
            <person name="Liang C."/>
            <person name="Lipzen A."/>
            <person name="Lutzoni F."/>
            <person name="Magnuson J."/>
            <person name="Mondo S."/>
            <person name="Nolan M."/>
            <person name="Ohm R."/>
            <person name="Pangilinan J."/>
            <person name="Park H.-J."/>
            <person name="Ramirez L."/>
            <person name="Alfaro M."/>
            <person name="Sun H."/>
            <person name="Tritt A."/>
            <person name="Yoshinaga Y."/>
            <person name="Zwiers L.-H."/>
            <person name="Turgeon B."/>
            <person name="Goodwin S."/>
            <person name="Spatafora J."/>
            <person name="Crous P."/>
            <person name="Grigoriev I."/>
        </authorList>
    </citation>
    <scope>NUCLEOTIDE SEQUENCE</scope>
    <source>
        <strain evidence="1">ATCC 16933</strain>
    </source>
</reference>
<dbReference type="SUPFAM" id="SSF53335">
    <property type="entry name" value="S-adenosyl-L-methionine-dependent methyltransferases"/>
    <property type="match status" value="1"/>
</dbReference>
<dbReference type="Proteomes" id="UP000799766">
    <property type="component" value="Unassembled WGS sequence"/>
</dbReference>
<proteinExistence type="predicted"/>
<dbReference type="OrthoDB" id="5339271at2759"/>
<dbReference type="AlphaFoldDB" id="A0A6A6P4Z9"/>
<accession>A0A6A6P4Z9</accession>
<evidence type="ECO:0000313" key="2">
    <source>
        <dbReference type="Proteomes" id="UP000799766"/>
    </source>
</evidence>
<organism evidence="1 2">
    <name type="scientific">Lineolata rhizophorae</name>
    <dbReference type="NCBI Taxonomy" id="578093"/>
    <lineage>
        <taxon>Eukaryota</taxon>
        <taxon>Fungi</taxon>
        <taxon>Dikarya</taxon>
        <taxon>Ascomycota</taxon>
        <taxon>Pezizomycotina</taxon>
        <taxon>Dothideomycetes</taxon>
        <taxon>Dothideomycetes incertae sedis</taxon>
        <taxon>Lineolatales</taxon>
        <taxon>Lineolataceae</taxon>
        <taxon>Lineolata</taxon>
    </lineage>
</organism>
<sequence>MAAYHNPHWPEAYDLWVEHLFGPGPYEDAAVFRNAFHGIIRARGTRREEQETPATNEPIAVFDLGTGTGRVVQDLLAGISRESEGGSGLSNAVGAPVFAWPLRFIGVEPSGPMLSRAERRTAPLVARVRQLADDAKTRLDVAWLRGEASDFADRAESKAAELSILHDGGGIVDLVIFAAGGFGHLVDDAEVKAFLEQARKALKRNGRVTVSILHEFLVEEDELDEAQTVGSILEANRAGAGVGSGDAEPIRLKSLDHPGIAYVRYPSKKSWDGEVQRDEFELGVVDQNGNELYHELEWKNRITSARQWSELVSAAELKILERIEGTIQTWWVLERK</sequence>
<evidence type="ECO:0008006" key="3">
    <source>
        <dbReference type="Google" id="ProtNLM"/>
    </source>
</evidence>
<evidence type="ECO:0000313" key="1">
    <source>
        <dbReference type="EMBL" id="KAF2458523.1"/>
    </source>
</evidence>
<name>A0A6A6P4Z9_9PEZI</name>
<dbReference type="EMBL" id="MU001677">
    <property type="protein sequence ID" value="KAF2458523.1"/>
    <property type="molecule type" value="Genomic_DNA"/>
</dbReference>